<name>A0A814KP03_ADIRI</name>
<dbReference type="SUPFAM" id="SSF81321">
    <property type="entry name" value="Family A G protein-coupled receptor-like"/>
    <property type="match status" value="1"/>
</dbReference>
<evidence type="ECO:0000256" key="8">
    <source>
        <dbReference type="ARBA" id="ARBA00023224"/>
    </source>
</evidence>
<dbReference type="PANTHER" id="PTHR24229:SF40">
    <property type="entry name" value="ALLATOSTATIN C RECEPTOR 1-RELATED"/>
    <property type="match status" value="1"/>
</dbReference>
<proteinExistence type="predicted"/>
<feature type="transmembrane region" description="Helical" evidence="9">
    <location>
        <begin position="265"/>
        <end position="282"/>
    </location>
</feature>
<evidence type="ECO:0000256" key="4">
    <source>
        <dbReference type="ARBA" id="ARBA00022989"/>
    </source>
</evidence>
<dbReference type="Gene3D" id="1.20.1070.10">
    <property type="entry name" value="Rhodopsin 7-helix transmembrane proteins"/>
    <property type="match status" value="1"/>
</dbReference>
<protein>
    <recommendedName>
        <fullName evidence="10">G-protein coupled receptors family 1 profile domain-containing protein</fullName>
    </recommendedName>
</protein>
<evidence type="ECO:0000313" key="13">
    <source>
        <dbReference type="Proteomes" id="UP000663828"/>
    </source>
</evidence>
<evidence type="ECO:0000313" key="12">
    <source>
        <dbReference type="EMBL" id="CAF1418774.1"/>
    </source>
</evidence>
<comment type="caution">
    <text evidence="11">The sequence shown here is derived from an EMBL/GenBank/DDBJ whole genome shotgun (WGS) entry which is preliminary data.</text>
</comment>
<feature type="transmembrane region" description="Helical" evidence="9">
    <location>
        <begin position="131"/>
        <end position="150"/>
    </location>
</feature>
<evidence type="ECO:0000256" key="1">
    <source>
        <dbReference type="ARBA" id="ARBA00004651"/>
    </source>
</evidence>
<feature type="transmembrane region" description="Helical" evidence="9">
    <location>
        <begin position="170"/>
        <end position="194"/>
    </location>
</feature>
<keyword evidence="7" id="KW-0675">Receptor</keyword>
<evidence type="ECO:0000256" key="2">
    <source>
        <dbReference type="ARBA" id="ARBA00022475"/>
    </source>
</evidence>
<keyword evidence="3 9" id="KW-0812">Transmembrane</keyword>
<feature type="transmembrane region" description="Helical" evidence="9">
    <location>
        <begin position="12"/>
        <end position="34"/>
    </location>
</feature>
<dbReference type="GO" id="GO:0004930">
    <property type="term" value="F:G protein-coupled receptor activity"/>
    <property type="evidence" value="ECO:0007669"/>
    <property type="project" value="UniProtKB-KW"/>
</dbReference>
<feature type="transmembrane region" description="Helical" evidence="9">
    <location>
        <begin position="89"/>
        <end position="111"/>
    </location>
</feature>
<evidence type="ECO:0000256" key="9">
    <source>
        <dbReference type="SAM" id="Phobius"/>
    </source>
</evidence>
<evidence type="ECO:0000256" key="5">
    <source>
        <dbReference type="ARBA" id="ARBA00023040"/>
    </source>
</evidence>
<feature type="domain" description="G-protein coupled receptors family 1 profile" evidence="10">
    <location>
        <begin position="25"/>
        <end position="277"/>
    </location>
</feature>
<dbReference type="EMBL" id="CAJNOJ010000364">
    <property type="protein sequence ID" value="CAF1418774.1"/>
    <property type="molecule type" value="Genomic_DNA"/>
</dbReference>
<comment type="subcellular location">
    <subcellularLocation>
        <location evidence="1">Cell membrane</location>
        <topology evidence="1">Multi-pass membrane protein</topology>
    </subcellularLocation>
</comment>
<sequence>MSLVYTSQQIMVYSSVFLLLFGIFGNTMSIYMFSSVPTYRRTPATFYFLMESAFQNIYLFINLIPRIIAFNLGYDFANVSSLWCKSRQVILTVASTSAITLASLCMIDQYLITSSNASVRRLSQIKFSHRISFIVTIIWCLHAIPFYLYAEISPITKTCVPMNPGLAAYVPIYFLIIHCGIPASILLIFGSLTYRNIRRTINLSERRADRQLLKMTVLQIILLVCSTGPLGVYWLYSLIVSGIIKDQDRITKEYLAYAMISTEQGFYYSSSFYIFLFSSKVFRRHVKQRLLRQRRTNSVVPNNQIQ</sequence>
<keyword evidence="6 9" id="KW-0472">Membrane</keyword>
<keyword evidence="5" id="KW-0297">G-protein coupled receptor</keyword>
<accession>A0A814KP03</accession>
<dbReference type="GO" id="GO:0005886">
    <property type="term" value="C:plasma membrane"/>
    <property type="evidence" value="ECO:0007669"/>
    <property type="project" value="UniProtKB-SubCell"/>
</dbReference>
<reference evidence="11" key="1">
    <citation type="submission" date="2021-02" db="EMBL/GenBank/DDBJ databases">
        <authorList>
            <person name="Nowell W R."/>
        </authorList>
    </citation>
    <scope>NUCLEOTIDE SEQUENCE</scope>
</reference>
<dbReference type="GO" id="GO:0042923">
    <property type="term" value="F:neuropeptide binding"/>
    <property type="evidence" value="ECO:0007669"/>
    <property type="project" value="TreeGrafter"/>
</dbReference>
<dbReference type="GO" id="GO:0043005">
    <property type="term" value="C:neuron projection"/>
    <property type="evidence" value="ECO:0007669"/>
    <property type="project" value="TreeGrafter"/>
</dbReference>
<keyword evidence="8" id="KW-0807">Transducer</keyword>
<dbReference type="AlphaFoldDB" id="A0A814KP03"/>
<gene>
    <name evidence="12" type="ORF">EDS130_LOCUS37301</name>
    <name evidence="11" type="ORF">XAT740_LOCUS15903</name>
</gene>
<dbReference type="Proteomes" id="UP000663828">
    <property type="component" value="Unassembled WGS sequence"/>
</dbReference>
<evidence type="ECO:0000313" key="11">
    <source>
        <dbReference type="EMBL" id="CAF1053564.1"/>
    </source>
</evidence>
<dbReference type="Proteomes" id="UP000663852">
    <property type="component" value="Unassembled WGS sequence"/>
</dbReference>
<keyword evidence="13" id="KW-1185">Reference proteome</keyword>
<feature type="transmembrane region" description="Helical" evidence="9">
    <location>
        <begin position="46"/>
        <end position="69"/>
    </location>
</feature>
<keyword evidence="4 9" id="KW-1133">Transmembrane helix</keyword>
<evidence type="ECO:0000259" key="10">
    <source>
        <dbReference type="PROSITE" id="PS50262"/>
    </source>
</evidence>
<dbReference type="EMBL" id="CAJNOR010000998">
    <property type="protein sequence ID" value="CAF1053564.1"/>
    <property type="molecule type" value="Genomic_DNA"/>
</dbReference>
<feature type="transmembrane region" description="Helical" evidence="9">
    <location>
        <begin position="215"/>
        <end position="236"/>
    </location>
</feature>
<organism evidence="11 13">
    <name type="scientific">Adineta ricciae</name>
    <name type="common">Rotifer</name>
    <dbReference type="NCBI Taxonomy" id="249248"/>
    <lineage>
        <taxon>Eukaryota</taxon>
        <taxon>Metazoa</taxon>
        <taxon>Spiralia</taxon>
        <taxon>Gnathifera</taxon>
        <taxon>Rotifera</taxon>
        <taxon>Eurotatoria</taxon>
        <taxon>Bdelloidea</taxon>
        <taxon>Adinetida</taxon>
        <taxon>Adinetidae</taxon>
        <taxon>Adineta</taxon>
    </lineage>
</organism>
<dbReference type="PROSITE" id="PS50262">
    <property type="entry name" value="G_PROTEIN_RECEP_F1_2"/>
    <property type="match status" value="1"/>
</dbReference>
<dbReference type="InterPro" id="IPR017452">
    <property type="entry name" value="GPCR_Rhodpsn_7TM"/>
</dbReference>
<dbReference type="GO" id="GO:0007218">
    <property type="term" value="P:neuropeptide signaling pathway"/>
    <property type="evidence" value="ECO:0007669"/>
    <property type="project" value="TreeGrafter"/>
</dbReference>
<keyword evidence="2" id="KW-1003">Cell membrane</keyword>
<evidence type="ECO:0000256" key="6">
    <source>
        <dbReference type="ARBA" id="ARBA00023136"/>
    </source>
</evidence>
<evidence type="ECO:0000256" key="3">
    <source>
        <dbReference type="ARBA" id="ARBA00022692"/>
    </source>
</evidence>
<dbReference type="PANTHER" id="PTHR24229">
    <property type="entry name" value="NEUROPEPTIDES RECEPTOR"/>
    <property type="match status" value="1"/>
</dbReference>
<evidence type="ECO:0000256" key="7">
    <source>
        <dbReference type="ARBA" id="ARBA00023170"/>
    </source>
</evidence>